<reference evidence="1 2" key="1">
    <citation type="journal article" date="2020" name="BMC Genomics">
        <title>Intraspecific diversification of the crop wild relative Brassica cretica Lam. using demographic model selection.</title>
        <authorList>
            <person name="Kioukis A."/>
            <person name="Michalopoulou V.A."/>
            <person name="Briers L."/>
            <person name="Pirintsos S."/>
            <person name="Studholme D.J."/>
            <person name="Pavlidis P."/>
            <person name="Sarris P.F."/>
        </authorList>
    </citation>
    <scope>NUCLEOTIDE SEQUENCE [LARGE SCALE GENOMIC DNA]</scope>
    <source>
        <strain evidence="2">cv. PFS-1207/04</strain>
    </source>
</reference>
<evidence type="ECO:0000313" key="1">
    <source>
        <dbReference type="EMBL" id="KAF3609400.1"/>
    </source>
</evidence>
<dbReference type="Proteomes" id="UP000266723">
    <property type="component" value="Unassembled WGS sequence"/>
</dbReference>
<organism evidence="1 2">
    <name type="scientific">Brassica cretica</name>
    <name type="common">Mustard</name>
    <dbReference type="NCBI Taxonomy" id="69181"/>
    <lineage>
        <taxon>Eukaryota</taxon>
        <taxon>Viridiplantae</taxon>
        <taxon>Streptophyta</taxon>
        <taxon>Embryophyta</taxon>
        <taxon>Tracheophyta</taxon>
        <taxon>Spermatophyta</taxon>
        <taxon>Magnoliopsida</taxon>
        <taxon>eudicotyledons</taxon>
        <taxon>Gunneridae</taxon>
        <taxon>Pentapetalae</taxon>
        <taxon>rosids</taxon>
        <taxon>malvids</taxon>
        <taxon>Brassicales</taxon>
        <taxon>Brassicaceae</taxon>
        <taxon>Brassiceae</taxon>
        <taxon>Brassica</taxon>
    </lineage>
</organism>
<dbReference type="EMBL" id="QGKV02000297">
    <property type="protein sequence ID" value="KAF3609400.1"/>
    <property type="molecule type" value="Genomic_DNA"/>
</dbReference>
<sequence length="314" mass="35320">MGEGDSRLEFAWRFWSKAEENEQEESGRTVRGFRGTDSGEIRDDRFDVMTKVVKAGQVTVRSERKEDASTKGFLGGVCTLVIVLQDMLQLKKLAKGTIEETRHGLDFDMEEAVREYLRRASQAWMMRDMYSQQGGVVRRDLLILTALRVCSRWSLAGQGYEVNQKSLQRYHNCRLQRCRVMFKIRCSFSGDSGSVRVSGQHRHQAFYRKIKFKIEAEVLMVIIKCMVVTEVIGLHGFEDMVVIVRASGLRFHGKATKESSGCIELDTCGMLGGNLFKEKLSSDCEDSRSGQALGCLALSGITRAGNMVAADRAN</sequence>
<keyword evidence="2" id="KW-1185">Reference proteome</keyword>
<gene>
    <name evidence="1" type="ORF">DY000_02047264</name>
</gene>
<name>A0ABQ7F1Z6_BRACR</name>
<proteinExistence type="predicted"/>
<accession>A0ABQ7F1Z6</accession>
<evidence type="ECO:0000313" key="2">
    <source>
        <dbReference type="Proteomes" id="UP000266723"/>
    </source>
</evidence>
<protein>
    <submittedName>
        <fullName evidence="1">Uncharacterized protein</fullName>
    </submittedName>
</protein>
<comment type="caution">
    <text evidence="1">The sequence shown here is derived from an EMBL/GenBank/DDBJ whole genome shotgun (WGS) entry which is preliminary data.</text>
</comment>